<feature type="transmembrane region" description="Helical" evidence="1">
    <location>
        <begin position="87"/>
        <end position="109"/>
    </location>
</feature>
<keyword evidence="3" id="KW-1185">Reference proteome</keyword>
<evidence type="ECO:0000313" key="3">
    <source>
        <dbReference type="Proteomes" id="UP001500622"/>
    </source>
</evidence>
<organism evidence="2 3">
    <name type="scientific">Georgenia halophila</name>
    <dbReference type="NCBI Taxonomy" id="620889"/>
    <lineage>
        <taxon>Bacteria</taxon>
        <taxon>Bacillati</taxon>
        <taxon>Actinomycetota</taxon>
        <taxon>Actinomycetes</taxon>
        <taxon>Micrococcales</taxon>
        <taxon>Bogoriellaceae</taxon>
        <taxon>Georgenia</taxon>
    </lineage>
</organism>
<evidence type="ECO:0000256" key="1">
    <source>
        <dbReference type="SAM" id="Phobius"/>
    </source>
</evidence>
<sequence length="183" mass="19254">MSRIAGVPSVVSMTFSHSPTQTDRSLRRRLGLPLTWLIGLALLALPRVVLHDLGAIEEGTTLNALFVLVPPLVWVAVVLWKRVPNAFLTLLVVGVCYGALLALGHQLMWDATFGGEQPRLGGNLAGTDPEAQSLILRTFAVGSSLVTGTLVGAIAGAVAWVLGALTGRSPGGRGNADESRRRS</sequence>
<accession>A0ABP8L4L5</accession>
<keyword evidence="1" id="KW-1133">Transmembrane helix</keyword>
<reference evidence="3" key="1">
    <citation type="journal article" date="2019" name="Int. J. Syst. Evol. Microbiol.">
        <title>The Global Catalogue of Microorganisms (GCM) 10K type strain sequencing project: providing services to taxonomists for standard genome sequencing and annotation.</title>
        <authorList>
            <consortium name="The Broad Institute Genomics Platform"/>
            <consortium name="The Broad Institute Genome Sequencing Center for Infectious Disease"/>
            <person name="Wu L."/>
            <person name="Ma J."/>
        </authorList>
    </citation>
    <scope>NUCLEOTIDE SEQUENCE [LARGE SCALE GENOMIC DNA]</scope>
    <source>
        <strain evidence="3">JCM 17810</strain>
    </source>
</reference>
<dbReference type="EMBL" id="BAABGN010000006">
    <property type="protein sequence ID" value="GAA4422010.1"/>
    <property type="molecule type" value="Genomic_DNA"/>
</dbReference>
<feature type="transmembrane region" description="Helical" evidence="1">
    <location>
        <begin position="62"/>
        <end position="80"/>
    </location>
</feature>
<feature type="transmembrane region" description="Helical" evidence="1">
    <location>
        <begin position="30"/>
        <end position="50"/>
    </location>
</feature>
<evidence type="ECO:0000313" key="2">
    <source>
        <dbReference type="EMBL" id="GAA4422010.1"/>
    </source>
</evidence>
<keyword evidence="1" id="KW-0472">Membrane</keyword>
<keyword evidence="1" id="KW-0812">Transmembrane</keyword>
<feature type="transmembrane region" description="Helical" evidence="1">
    <location>
        <begin position="139"/>
        <end position="165"/>
    </location>
</feature>
<proteinExistence type="predicted"/>
<protein>
    <submittedName>
        <fullName evidence="2">Uncharacterized protein</fullName>
    </submittedName>
</protein>
<gene>
    <name evidence="2" type="ORF">GCM10023169_15780</name>
</gene>
<dbReference type="Proteomes" id="UP001500622">
    <property type="component" value="Unassembled WGS sequence"/>
</dbReference>
<comment type="caution">
    <text evidence="2">The sequence shown here is derived from an EMBL/GenBank/DDBJ whole genome shotgun (WGS) entry which is preliminary data.</text>
</comment>
<name>A0ABP8L4L5_9MICO</name>